<gene>
    <name evidence="1" type="ORF">XAT740_LOCUS48241</name>
</gene>
<name>A0A816B4U5_ADIRI</name>
<dbReference type="EMBL" id="CAJNOR010006874">
    <property type="protein sequence ID" value="CAF1605578.1"/>
    <property type="molecule type" value="Genomic_DNA"/>
</dbReference>
<evidence type="ECO:0000313" key="2">
    <source>
        <dbReference type="Proteomes" id="UP000663828"/>
    </source>
</evidence>
<comment type="caution">
    <text evidence="1">The sequence shown here is derived from an EMBL/GenBank/DDBJ whole genome shotgun (WGS) entry which is preliminary data.</text>
</comment>
<organism evidence="1 2">
    <name type="scientific">Adineta ricciae</name>
    <name type="common">Rotifer</name>
    <dbReference type="NCBI Taxonomy" id="249248"/>
    <lineage>
        <taxon>Eukaryota</taxon>
        <taxon>Metazoa</taxon>
        <taxon>Spiralia</taxon>
        <taxon>Gnathifera</taxon>
        <taxon>Rotifera</taxon>
        <taxon>Eurotatoria</taxon>
        <taxon>Bdelloidea</taxon>
        <taxon>Adinetida</taxon>
        <taxon>Adinetidae</taxon>
        <taxon>Adineta</taxon>
    </lineage>
</organism>
<evidence type="ECO:0000313" key="1">
    <source>
        <dbReference type="EMBL" id="CAF1605578.1"/>
    </source>
</evidence>
<dbReference type="Proteomes" id="UP000663828">
    <property type="component" value="Unassembled WGS sequence"/>
</dbReference>
<reference evidence="1" key="1">
    <citation type="submission" date="2021-02" db="EMBL/GenBank/DDBJ databases">
        <authorList>
            <person name="Nowell W R."/>
        </authorList>
    </citation>
    <scope>NUCLEOTIDE SEQUENCE</scope>
</reference>
<keyword evidence="2" id="KW-1185">Reference proteome</keyword>
<proteinExistence type="predicted"/>
<dbReference type="AlphaFoldDB" id="A0A816B4U5"/>
<accession>A0A816B4U5</accession>
<sequence>MFNGVRETSDHGPINTWDRQVYLSDGAEAGVPSVWQHTSYIHHNLLYNNYNSFYPIDHDDGSCFYEDSYNFQIYGGKKNYLGHSKIDYHEIYVYSDCSSSGGFGSNNCLNNYGAQRGSSGWNETWIQNTCLLFNSTIPYNLDGCDTASLYVPYTASNKIYVPSTTEVTFICKVNGTRAQLNLQQWQSYGLDLGTTVEFTPDVQTIIEWGRQMLQGQKRFQNEN</sequence>
<protein>
    <submittedName>
        <fullName evidence="1">Uncharacterized protein</fullName>
    </submittedName>
</protein>